<evidence type="ECO:0000313" key="2">
    <source>
        <dbReference type="EMBL" id="MEE2527106.1"/>
    </source>
</evidence>
<sequence>MKSKLLAIFLSGSMAPMALADPEFHFDDLQRFGEALEAIETGADPLASVENYFNNGSPALHGFAGRYQTTAESITEELLERPIYYGTLPSLEQYVREREGPISSALERLQDMAPAGQLAPVYFMVADQRAGGTPVMAQGDDGPFIAIAVAVDVIAVSPDTDMSEFPNGTGGRARVEDLPQVAVHENAHVLQLASQGGLGNYRSIYSPDTGSMLAVAVREGCAEYLTYLASGWRLGDRHVYGEANEQALWSAFQEIADEPPFSVPGWFGGSHPEHADWPSQIGYWVGFRICEHHHANADDPDAALADLFTLYSPEDVQPLAEAYGAALARR</sequence>
<dbReference type="EMBL" id="JAZDRP010000008">
    <property type="protein sequence ID" value="MEE2527106.1"/>
    <property type="molecule type" value="Genomic_DNA"/>
</dbReference>
<feature type="chain" id="PRO_5047024097" description="DUF2268 domain-containing protein" evidence="1">
    <location>
        <begin position="21"/>
        <end position="330"/>
    </location>
</feature>
<keyword evidence="3" id="KW-1185">Reference proteome</keyword>
<protein>
    <recommendedName>
        <fullName evidence="4">DUF2268 domain-containing protein</fullName>
    </recommendedName>
</protein>
<evidence type="ECO:0000256" key="1">
    <source>
        <dbReference type="SAM" id="SignalP"/>
    </source>
</evidence>
<dbReference type="Proteomes" id="UP001354971">
    <property type="component" value="Unassembled WGS sequence"/>
</dbReference>
<reference evidence="2 3" key="1">
    <citation type="submission" date="2024-01" db="EMBL/GenBank/DDBJ databases">
        <title>Hyphobacterium bacterium isolated from marine sediment.</title>
        <authorList>
            <person name="Zhao S."/>
        </authorList>
    </citation>
    <scope>NUCLEOTIDE SEQUENCE [LARGE SCALE GENOMIC DNA]</scope>
    <source>
        <strain evidence="3">HN65</strain>
    </source>
</reference>
<gene>
    <name evidence="2" type="ORF">V0U79_12070</name>
</gene>
<name>A0ABU7LT79_9PROT</name>
<evidence type="ECO:0008006" key="4">
    <source>
        <dbReference type="Google" id="ProtNLM"/>
    </source>
</evidence>
<organism evidence="2 3">
    <name type="scientific">Hyphobacterium lacteum</name>
    <dbReference type="NCBI Taxonomy" id="3116575"/>
    <lineage>
        <taxon>Bacteria</taxon>
        <taxon>Pseudomonadati</taxon>
        <taxon>Pseudomonadota</taxon>
        <taxon>Alphaproteobacteria</taxon>
        <taxon>Maricaulales</taxon>
        <taxon>Maricaulaceae</taxon>
        <taxon>Hyphobacterium</taxon>
    </lineage>
</organism>
<comment type="caution">
    <text evidence="2">The sequence shown here is derived from an EMBL/GenBank/DDBJ whole genome shotgun (WGS) entry which is preliminary data.</text>
</comment>
<dbReference type="RefSeq" id="WP_330199770.1">
    <property type="nucleotide sequence ID" value="NZ_JAZDRP010000008.1"/>
</dbReference>
<keyword evidence="1" id="KW-0732">Signal</keyword>
<evidence type="ECO:0000313" key="3">
    <source>
        <dbReference type="Proteomes" id="UP001354971"/>
    </source>
</evidence>
<proteinExistence type="predicted"/>
<accession>A0ABU7LT79</accession>
<feature type="signal peptide" evidence="1">
    <location>
        <begin position="1"/>
        <end position="20"/>
    </location>
</feature>